<proteinExistence type="predicted"/>
<dbReference type="PANTHER" id="PTHR11011:SF45">
    <property type="entry name" value="FATTY ACYL-COA REDUCTASE CG8306-RELATED"/>
    <property type="match status" value="1"/>
</dbReference>
<feature type="domain" description="Thioester reductase (TE)" evidence="1">
    <location>
        <begin position="5"/>
        <end position="258"/>
    </location>
</feature>
<comment type="caution">
    <text evidence="2">The sequence shown here is derived from an EMBL/GenBank/DDBJ whole genome shotgun (WGS) entry which is preliminary data.</text>
</comment>
<gene>
    <name evidence="2" type="ORF">A2729_01330</name>
</gene>
<dbReference type="Gene3D" id="3.40.50.720">
    <property type="entry name" value="NAD(P)-binding Rossmann-like Domain"/>
    <property type="match status" value="1"/>
</dbReference>
<reference evidence="2 3" key="1">
    <citation type="journal article" date="2016" name="Nat. Commun.">
        <title>Thousands of microbial genomes shed light on interconnected biogeochemical processes in an aquifer system.</title>
        <authorList>
            <person name="Anantharaman K."/>
            <person name="Brown C.T."/>
            <person name="Hug L.A."/>
            <person name="Sharon I."/>
            <person name="Castelle C.J."/>
            <person name="Probst A.J."/>
            <person name="Thomas B.C."/>
            <person name="Singh A."/>
            <person name="Wilkins M.J."/>
            <person name="Karaoz U."/>
            <person name="Brodie E.L."/>
            <person name="Williams K.H."/>
            <person name="Hubbard S.S."/>
            <person name="Banfield J.F."/>
        </authorList>
    </citation>
    <scope>NUCLEOTIDE SEQUENCE [LARGE SCALE GENOMIC DNA]</scope>
</reference>
<dbReference type="SUPFAM" id="SSF51735">
    <property type="entry name" value="NAD(P)-binding Rossmann-fold domains"/>
    <property type="match status" value="1"/>
</dbReference>
<dbReference type="STRING" id="1797532.A2729_01330"/>
<dbReference type="InterPro" id="IPR026055">
    <property type="entry name" value="FAR"/>
</dbReference>
<dbReference type="Pfam" id="PF07993">
    <property type="entry name" value="NAD_binding_4"/>
    <property type="match status" value="1"/>
</dbReference>
<dbReference type="CDD" id="cd05263">
    <property type="entry name" value="MupV_like_SDR_e"/>
    <property type="match status" value="1"/>
</dbReference>
<protein>
    <recommendedName>
        <fullName evidence="1">Thioester reductase (TE) domain-containing protein</fullName>
    </recommendedName>
</protein>
<dbReference type="InterPro" id="IPR036291">
    <property type="entry name" value="NAD(P)-bd_dom_sf"/>
</dbReference>
<evidence type="ECO:0000313" key="3">
    <source>
        <dbReference type="Proteomes" id="UP000178930"/>
    </source>
</evidence>
<sequence>MKILLTGATGTLGSELVKLLHKNNHKLYCLIRPKKNFEAQERLSVIIGNKDNRVIVISGDITELDSGISNYDLQLINNNVDIVIHAAASIKFDQEFADEIEKINIYGTKNIISLSKKIKAKSFHYISTAYVAGDATIFNENDFEMNQIFRNPYERTKKEAEALVRKEFNKSFTIYRPSILVGNFYNGQISSFDGFYGFLKVFWRLKQKIESLNSIQKKMIENICRIDEDDKLFFPININCSSTSTLNLVPLDWVANNIVNLIEYPATGQVFHLVNDSPPKVKFVFEYALKKLGIKGVNLGDNVKTTKLPKEFDILNRIFNIYSPYIIHESIFGAYNLKKVLNYKYRASPAVEEEYLSRLISYAIKVDFRDKSF</sequence>
<dbReference type="GO" id="GO:0035336">
    <property type="term" value="P:long-chain fatty-acyl-CoA metabolic process"/>
    <property type="evidence" value="ECO:0007669"/>
    <property type="project" value="TreeGrafter"/>
</dbReference>
<dbReference type="PANTHER" id="PTHR11011">
    <property type="entry name" value="MALE STERILITY PROTEIN 2-RELATED"/>
    <property type="match status" value="1"/>
</dbReference>
<name>A0A1G1XXD2_9BACT</name>
<dbReference type="InterPro" id="IPR013120">
    <property type="entry name" value="FAR_NAD-bd"/>
</dbReference>
<dbReference type="Proteomes" id="UP000178930">
    <property type="component" value="Unassembled WGS sequence"/>
</dbReference>
<dbReference type="EMBL" id="MHIB01000027">
    <property type="protein sequence ID" value="OGY43947.1"/>
    <property type="molecule type" value="Genomic_DNA"/>
</dbReference>
<organism evidence="2 3">
    <name type="scientific">Candidatus Buchananbacteria bacterium RIFCSPHIGHO2_01_FULL_39_14</name>
    <dbReference type="NCBI Taxonomy" id="1797532"/>
    <lineage>
        <taxon>Bacteria</taxon>
        <taxon>Candidatus Buchananiibacteriota</taxon>
    </lineage>
</organism>
<evidence type="ECO:0000313" key="2">
    <source>
        <dbReference type="EMBL" id="OGY43947.1"/>
    </source>
</evidence>
<dbReference type="AlphaFoldDB" id="A0A1G1XXD2"/>
<evidence type="ECO:0000259" key="1">
    <source>
        <dbReference type="Pfam" id="PF07993"/>
    </source>
</evidence>
<accession>A0A1G1XXD2</accession>
<dbReference type="GO" id="GO:0080019">
    <property type="term" value="F:alcohol-forming very long-chain fatty acyl-CoA reductase activity"/>
    <property type="evidence" value="ECO:0007669"/>
    <property type="project" value="InterPro"/>
</dbReference>